<evidence type="ECO:0000256" key="3">
    <source>
        <dbReference type="ARBA" id="ARBA00023157"/>
    </source>
</evidence>
<reference evidence="8" key="1">
    <citation type="submission" date="2019-12" db="EMBL/GenBank/DDBJ databases">
        <title>An insight into the sialome of adult female Ixodes ricinus ticks feeding for 6 days.</title>
        <authorList>
            <person name="Perner J."/>
            <person name="Ribeiro J.M.C."/>
        </authorList>
    </citation>
    <scope>NUCLEOTIDE SEQUENCE</scope>
    <source>
        <strain evidence="8">Semi-engorged</strain>
        <tissue evidence="8">Salivary glands</tissue>
    </source>
</reference>
<dbReference type="Pfam" id="PF00014">
    <property type="entry name" value="Kunitz_BPTI"/>
    <property type="match status" value="1"/>
</dbReference>
<feature type="domain" description="BPTI/Kunitz inhibitor" evidence="7">
    <location>
        <begin position="36"/>
        <end position="86"/>
    </location>
</feature>
<evidence type="ECO:0000256" key="2">
    <source>
        <dbReference type="ARBA" id="ARBA00022900"/>
    </source>
</evidence>
<dbReference type="SUPFAM" id="SSF57362">
    <property type="entry name" value="BPTI-like"/>
    <property type="match status" value="1"/>
</dbReference>
<organism evidence="8">
    <name type="scientific">Ixodes ricinus</name>
    <name type="common">Common tick</name>
    <name type="synonym">Acarus ricinus</name>
    <dbReference type="NCBI Taxonomy" id="34613"/>
    <lineage>
        <taxon>Eukaryota</taxon>
        <taxon>Metazoa</taxon>
        <taxon>Ecdysozoa</taxon>
        <taxon>Arthropoda</taxon>
        <taxon>Chelicerata</taxon>
        <taxon>Arachnida</taxon>
        <taxon>Acari</taxon>
        <taxon>Parasitiformes</taxon>
        <taxon>Ixodida</taxon>
        <taxon>Ixodoidea</taxon>
        <taxon>Ixodidae</taxon>
        <taxon>Ixodinae</taxon>
        <taxon>Ixodes</taxon>
    </lineage>
</organism>
<dbReference type="PANTHER" id="PTHR47247">
    <property type="entry name" value="KUNITZ-TYPE PROTEASE INHIBITOR 2"/>
    <property type="match status" value="1"/>
</dbReference>
<comment type="similarity">
    <text evidence="4">Belongs to the venom Kunitz-type family. 01 (intermediate) subfamily.</text>
</comment>
<feature type="chain" id="PRO_5025660630" evidence="6">
    <location>
        <begin position="26"/>
        <end position="92"/>
    </location>
</feature>
<keyword evidence="6" id="KW-0732">Signal</keyword>
<dbReference type="PRINTS" id="PR00759">
    <property type="entry name" value="BASICPTASE"/>
</dbReference>
<dbReference type="InterPro" id="IPR036880">
    <property type="entry name" value="Kunitz_BPTI_sf"/>
</dbReference>
<keyword evidence="3" id="KW-1015">Disulfide bond</keyword>
<dbReference type="PROSITE" id="PS00280">
    <property type="entry name" value="BPTI_KUNITZ_1"/>
    <property type="match status" value="1"/>
</dbReference>
<evidence type="ECO:0000256" key="4">
    <source>
        <dbReference type="ARBA" id="ARBA00049646"/>
    </source>
</evidence>
<keyword evidence="2" id="KW-0722">Serine protease inhibitor</keyword>
<dbReference type="AlphaFoldDB" id="A0A6B0UD44"/>
<dbReference type="InterPro" id="IPR002223">
    <property type="entry name" value="Kunitz_BPTI"/>
</dbReference>
<evidence type="ECO:0000256" key="1">
    <source>
        <dbReference type="ARBA" id="ARBA00022690"/>
    </source>
</evidence>
<dbReference type="InterPro" id="IPR020901">
    <property type="entry name" value="Prtase_inh_Kunz-CS"/>
</dbReference>
<keyword evidence="1" id="KW-0646">Protease inhibitor</keyword>
<comment type="function">
    <text evidence="5">Serine protease inhibitor that inhibits trypsin at a molar ratio of 1:1.</text>
</comment>
<dbReference type="PANTHER" id="PTHR47247:SF1">
    <property type="entry name" value="KUNITZ-TYPE PROTEASE INHIBITOR 2"/>
    <property type="match status" value="1"/>
</dbReference>
<dbReference type="CDD" id="cd00109">
    <property type="entry name" value="Kunitz-type"/>
    <property type="match status" value="1"/>
</dbReference>
<evidence type="ECO:0000256" key="6">
    <source>
        <dbReference type="SAM" id="SignalP"/>
    </source>
</evidence>
<sequence length="92" mass="10474">MMPTLRLIFVVSLVIVAFIVEDTASSKKPKKLYGGCFEDKKVGDCKGDFPRYYFDFNSKRCELFYYGGCEGTGNNFLTQKECEEKCGGIRKN</sequence>
<accession>A0A6B0UD44</accession>
<feature type="signal peptide" evidence="6">
    <location>
        <begin position="1"/>
        <end position="25"/>
    </location>
</feature>
<dbReference type="Gene3D" id="4.10.410.10">
    <property type="entry name" value="Pancreatic trypsin inhibitor Kunitz domain"/>
    <property type="match status" value="1"/>
</dbReference>
<name>A0A6B0UD44_IXORI</name>
<dbReference type="PROSITE" id="PS50279">
    <property type="entry name" value="BPTI_KUNITZ_2"/>
    <property type="match status" value="1"/>
</dbReference>
<evidence type="ECO:0000259" key="7">
    <source>
        <dbReference type="PROSITE" id="PS50279"/>
    </source>
</evidence>
<dbReference type="SMART" id="SM00131">
    <property type="entry name" value="KU"/>
    <property type="match status" value="1"/>
</dbReference>
<proteinExistence type="inferred from homology"/>
<evidence type="ECO:0000313" key="8">
    <source>
        <dbReference type="EMBL" id="MXU86615.1"/>
    </source>
</evidence>
<dbReference type="GO" id="GO:0004867">
    <property type="term" value="F:serine-type endopeptidase inhibitor activity"/>
    <property type="evidence" value="ECO:0007669"/>
    <property type="project" value="UniProtKB-KW"/>
</dbReference>
<protein>
    <submittedName>
        <fullName evidence="8">Putative kunitz</fullName>
    </submittedName>
</protein>
<dbReference type="EMBL" id="GIFC01004532">
    <property type="protein sequence ID" value="MXU86615.1"/>
    <property type="molecule type" value="Transcribed_RNA"/>
</dbReference>
<evidence type="ECO:0000256" key="5">
    <source>
        <dbReference type="ARBA" id="ARBA00093388"/>
    </source>
</evidence>